<reference evidence="1 2" key="1">
    <citation type="submission" date="2019-02" db="EMBL/GenBank/DDBJ databases">
        <title>The Batch Genome Submission of Acinetobacter spp. strains.</title>
        <authorList>
            <person name="Qin J."/>
            <person name="Hu Y."/>
            <person name="Ye H."/>
            <person name="Wei L."/>
            <person name="Feng Y."/>
            <person name="Zong Z."/>
        </authorList>
    </citation>
    <scope>NUCLEOTIDE SEQUENCE [LARGE SCALE GENOMIC DNA]</scope>
    <source>
        <strain evidence="1 2">WCHABo060081</strain>
    </source>
</reference>
<protein>
    <submittedName>
        <fullName evidence="1">Sel1 repeat family protein</fullName>
    </submittedName>
</protein>
<comment type="caution">
    <text evidence="1">The sequence shown here is derived from an EMBL/GenBank/DDBJ whole genome shotgun (WGS) entry which is preliminary data.</text>
</comment>
<dbReference type="STRING" id="202951.GCA_001485025_00130"/>
<dbReference type="PANTHER" id="PTHR43628">
    <property type="entry name" value="ACTIVATOR OF C KINASE PROTEIN 1-RELATED"/>
    <property type="match status" value="1"/>
</dbReference>
<name>A0A4Q7ARJ1_9GAMM</name>
<proteinExistence type="predicted"/>
<dbReference type="EMBL" id="SGSU01000013">
    <property type="protein sequence ID" value="RZG65879.1"/>
    <property type="molecule type" value="Genomic_DNA"/>
</dbReference>
<dbReference type="Pfam" id="PF08238">
    <property type="entry name" value="Sel1"/>
    <property type="match status" value="4"/>
</dbReference>
<dbReference type="SMART" id="SM00671">
    <property type="entry name" value="SEL1"/>
    <property type="match status" value="3"/>
</dbReference>
<dbReference type="Gene3D" id="1.25.40.10">
    <property type="entry name" value="Tetratricopeptide repeat domain"/>
    <property type="match status" value="1"/>
</dbReference>
<dbReference type="AlphaFoldDB" id="A0A4Q7ARJ1"/>
<evidence type="ECO:0000313" key="1">
    <source>
        <dbReference type="EMBL" id="RZG65879.1"/>
    </source>
</evidence>
<dbReference type="RefSeq" id="WP_130146616.1">
    <property type="nucleotide sequence ID" value="NZ_SGSU01000013.1"/>
</dbReference>
<dbReference type="InterPro" id="IPR006597">
    <property type="entry name" value="Sel1-like"/>
</dbReference>
<organism evidence="1 2">
    <name type="scientific">Acinetobacter bouvetii</name>
    <dbReference type="NCBI Taxonomy" id="202951"/>
    <lineage>
        <taxon>Bacteria</taxon>
        <taxon>Pseudomonadati</taxon>
        <taxon>Pseudomonadota</taxon>
        <taxon>Gammaproteobacteria</taxon>
        <taxon>Moraxellales</taxon>
        <taxon>Moraxellaceae</taxon>
        <taxon>Acinetobacter</taxon>
    </lineage>
</organism>
<sequence length="170" mass="19207">MSDLPISPALFNRATAGNRDAQFELAEIYMQSDNDEHVELAEEWALKAAQLGHVEAMYWLGEGYAVYAKDMQEEDAEESKAYFEHAHRWLEQAAKHNHPAAILELANFYRRGDVVEKDIAKSIELVEQSAKLGEVQAMRDLAFIYANGLGIDADEEKADFWTEKANAAEQ</sequence>
<gene>
    <name evidence="1" type="ORF">EXE25_12015</name>
</gene>
<dbReference type="SUPFAM" id="SSF81901">
    <property type="entry name" value="HCP-like"/>
    <property type="match status" value="1"/>
</dbReference>
<dbReference type="PANTHER" id="PTHR43628:SF1">
    <property type="entry name" value="CHITIN SYNTHASE REGULATORY FACTOR 2-RELATED"/>
    <property type="match status" value="1"/>
</dbReference>
<accession>A0A4Q7ARJ1</accession>
<dbReference type="InterPro" id="IPR011990">
    <property type="entry name" value="TPR-like_helical_dom_sf"/>
</dbReference>
<dbReference type="Proteomes" id="UP000293483">
    <property type="component" value="Unassembled WGS sequence"/>
</dbReference>
<dbReference type="InterPro" id="IPR052945">
    <property type="entry name" value="Mitotic_Regulator"/>
</dbReference>
<evidence type="ECO:0000313" key="2">
    <source>
        <dbReference type="Proteomes" id="UP000293483"/>
    </source>
</evidence>